<dbReference type="PANTHER" id="PTHR30069">
    <property type="entry name" value="TONB-DEPENDENT OUTER MEMBRANE RECEPTOR"/>
    <property type="match status" value="1"/>
</dbReference>
<evidence type="ECO:0000256" key="1">
    <source>
        <dbReference type="ARBA" id="ARBA00004571"/>
    </source>
</evidence>
<dbReference type="Proteomes" id="UP000321832">
    <property type="component" value="Unassembled WGS sequence"/>
</dbReference>
<evidence type="ECO:0000256" key="4">
    <source>
        <dbReference type="ARBA" id="ARBA00022452"/>
    </source>
</evidence>
<evidence type="ECO:0000256" key="2">
    <source>
        <dbReference type="ARBA" id="ARBA00009810"/>
    </source>
</evidence>
<proteinExistence type="inferred from homology"/>
<dbReference type="Pfam" id="PF13689">
    <property type="entry name" value="DUF4154"/>
    <property type="match status" value="1"/>
</dbReference>
<gene>
    <name evidence="16" type="ORF">FSC37_20660</name>
</gene>
<comment type="caution">
    <text evidence="16">The sequence shown here is derived from an EMBL/GenBank/DDBJ whole genome shotgun (WGS) entry which is preliminary data.</text>
</comment>
<comment type="subcellular location">
    <subcellularLocation>
        <location evidence="1 11">Cell outer membrane</location>
        <topology evidence="1 11">Multi-pass membrane protein</topology>
    </subcellularLocation>
</comment>
<dbReference type="InterPro" id="IPR012910">
    <property type="entry name" value="Plug_dom"/>
</dbReference>
<evidence type="ECO:0000313" key="16">
    <source>
        <dbReference type="EMBL" id="TXC67241.1"/>
    </source>
</evidence>
<sequence length="787" mass="85331">MRTGGEIRAQGYRTLAEVLESLPGVHLRQDRSYTYTGVRGFERPGDYSSRVLLLLDGVRLNEAIYDSATAGNEFPIDVELIDRVEYIPGPGSALYGSNALLGVVNVVTRSPSQRPGTMLGAEWGSQGRHKLGATWGGDLGTARVLLGVSRLRSRGHASLYFAEYDAPETNGGRAVGRDGERSDKLFAKARWGDLGLTAVLSDRRKDDPTGGFGVLFDTASSSVDRFASAGLNYGTRFDADRELHARLGVTGYTYVGRGIYGSAQQPVPALTRAHAQWLSGELRYVWSGWQGHRVLVGAEFQDNWRQHLFSADLEPAPQVYTDNRFNTSRASLFANDEWELHRTLRLNLGVRADRQLDGRSATSPRLAALWSPHAQWTFKLQGGRAFREPNASETDYRDSAQAAGGALLAESLRSLELAALWRPAPGLDASVSAYRFDLRDIIDFVDLPDGQQTYANAGSARSEGLETELTAGQRPAAPARQLGTAARTGPPERRAAERRTALGGQADAHGRRPPARCHGRRQPRAHRRAAQHRRRAPRALRAGQCAARLCAGRRTLVARRGGLQPRWRALCRSCRPRARSGHARTGWTPVARSVRLEFLSMAGTVPRSCRARPVRAGSRRSCWPVAAGAPVQAQAPSAEAEAKARFVVTLVRFAQWPASPAAERAAMRLCVVHRSPALAAAFASREGAPVTGRPLELVSGDAVRPAACDVLFIDASAGSGASEALVAFAGKPVLTLGTIDGFLSRGGMVELVNVDDTFRFDVALKPMRAAHLGLSSQALKLARRIQE</sequence>
<keyword evidence="17" id="KW-1185">Reference proteome</keyword>
<dbReference type="Gene3D" id="2.170.130.10">
    <property type="entry name" value="TonB-dependent receptor, plug domain"/>
    <property type="match status" value="1"/>
</dbReference>
<organism evidence="16 17">
    <name type="scientific">Piscinibacter aquaticus</name>
    <dbReference type="NCBI Taxonomy" id="392597"/>
    <lineage>
        <taxon>Bacteria</taxon>
        <taxon>Pseudomonadati</taxon>
        <taxon>Pseudomonadota</taxon>
        <taxon>Betaproteobacteria</taxon>
        <taxon>Burkholderiales</taxon>
        <taxon>Sphaerotilaceae</taxon>
        <taxon>Piscinibacter</taxon>
    </lineage>
</organism>
<evidence type="ECO:0000256" key="8">
    <source>
        <dbReference type="ARBA" id="ARBA00023136"/>
    </source>
</evidence>
<keyword evidence="4 11" id="KW-1134">Transmembrane beta strand</keyword>
<dbReference type="PROSITE" id="PS52016">
    <property type="entry name" value="TONB_DEPENDENT_REC_3"/>
    <property type="match status" value="1"/>
</dbReference>
<feature type="compositionally biased region" description="Basic residues" evidence="13">
    <location>
        <begin position="511"/>
        <end position="538"/>
    </location>
</feature>
<dbReference type="Gene3D" id="2.40.170.20">
    <property type="entry name" value="TonB-dependent receptor, beta-barrel domain"/>
    <property type="match status" value="1"/>
</dbReference>
<keyword evidence="8 11" id="KW-0472">Membrane</keyword>
<dbReference type="InterPro" id="IPR039426">
    <property type="entry name" value="TonB-dep_rcpt-like"/>
</dbReference>
<comment type="similarity">
    <text evidence="2 11 12">Belongs to the TonB-dependent receptor family.</text>
</comment>
<evidence type="ECO:0000259" key="14">
    <source>
        <dbReference type="Pfam" id="PF00593"/>
    </source>
</evidence>
<dbReference type="GO" id="GO:0015344">
    <property type="term" value="F:siderophore uptake transmembrane transporter activity"/>
    <property type="evidence" value="ECO:0007669"/>
    <property type="project" value="TreeGrafter"/>
</dbReference>
<evidence type="ECO:0000256" key="13">
    <source>
        <dbReference type="SAM" id="MobiDB-lite"/>
    </source>
</evidence>
<dbReference type="InterPro" id="IPR037066">
    <property type="entry name" value="Plug_dom_sf"/>
</dbReference>
<dbReference type="GO" id="GO:0009279">
    <property type="term" value="C:cell outer membrane"/>
    <property type="evidence" value="ECO:0007669"/>
    <property type="project" value="UniProtKB-SubCell"/>
</dbReference>
<evidence type="ECO:0000256" key="9">
    <source>
        <dbReference type="ARBA" id="ARBA00023170"/>
    </source>
</evidence>
<evidence type="ECO:0000256" key="5">
    <source>
        <dbReference type="ARBA" id="ARBA00022692"/>
    </source>
</evidence>
<keyword evidence="6" id="KW-0732">Signal</keyword>
<evidence type="ECO:0000256" key="12">
    <source>
        <dbReference type="RuleBase" id="RU003357"/>
    </source>
</evidence>
<evidence type="ECO:0000256" key="7">
    <source>
        <dbReference type="ARBA" id="ARBA00023077"/>
    </source>
</evidence>
<keyword evidence="10 11" id="KW-0998">Cell outer membrane</keyword>
<name>A0A5C6U562_9BURK</name>
<dbReference type="Pfam" id="PF07715">
    <property type="entry name" value="Plug"/>
    <property type="match status" value="1"/>
</dbReference>
<evidence type="ECO:0000256" key="10">
    <source>
        <dbReference type="ARBA" id="ARBA00023237"/>
    </source>
</evidence>
<evidence type="ECO:0000256" key="3">
    <source>
        <dbReference type="ARBA" id="ARBA00022448"/>
    </source>
</evidence>
<keyword evidence="5 11" id="KW-0812">Transmembrane</keyword>
<evidence type="ECO:0000256" key="11">
    <source>
        <dbReference type="PROSITE-ProRule" id="PRU01360"/>
    </source>
</evidence>
<accession>A0A5C6U562</accession>
<dbReference type="PANTHER" id="PTHR30069:SF29">
    <property type="entry name" value="HEMOGLOBIN AND HEMOGLOBIN-HAPTOGLOBIN-BINDING PROTEIN 1-RELATED"/>
    <property type="match status" value="1"/>
</dbReference>
<keyword evidence="3 11" id="KW-0813">Transport</keyword>
<feature type="compositionally biased region" description="Basic and acidic residues" evidence="13">
    <location>
        <begin position="490"/>
        <end position="500"/>
    </location>
</feature>
<evidence type="ECO:0000256" key="6">
    <source>
        <dbReference type="ARBA" id="ARBA00022729"/>
    </source>
</evidence>
<dbReference type="GO" id="GO:0044718">
    <property type="term" value="P:siderophore transmembrane transport"/>
    <property type="evidence" value="ECO:0007669"/>
    <property type="project" value="TreeGrafter"/>
</dbReference>
<keyword evidence="7 12" id="KW-0798">TonB box</keyword>
<feature type="domain" description="TonB-dependent receptor-like beta-barrel" evidence="14">
    <location>
        <begin position="193"/>
        <end position="471"/>
    </location>
</feature>
<reference evidence="16 17" key="1">
    <citation type="submission" date="2019-08" db="EMBL/GenBank/DDBJ databases">
        <authorList>
            <person name="Khan S.A."/>
            <person name="Jeon C.O."/>
            <person name="Jeong S.E."/>
        </authorList>
    </citation>
    <scope>NUCLEOTIDE SEQUENCE [LARGE SCALE GENOMIC DNA]</scope>
    <source>
        <strain evidence="17">IMCC1728</strain>
    </source>
</reference>
<evidence type="ECO:0000259" key="15">
    <source>
        <dbReference type="Pfam" id="PF07715"/>
    </source>
</evidence>
<dbReference type="AlphaFoldDB" id="A0A5C6U562"/>
<evidence type="ECO:0000313" key="17">
    <source>
        <dbReference type="Proteomes" id="UP000321832"/>
    </source>
</evidence>
<protein>
    <submittedName>
        <fullName evidence="16">DUF4154 domain-containing protein</fullName>
    </submittedName>
</protein>
<feature type="domain" description="TonB-dependent receptor plug" evidence="15">
    <location>
        <begin position="6"/>
        <end position="103"/>
    </location>
</feature>
<feature type="region of interest" description="Disordered" evidence="13">
    <location>
        <begin position="455"/>
        <end position="538"/>
    </location>
</feature>
<keyword evidence="9" id="KW-0675">Receptor</keyword>
<dbReference type="SUPFAM" id="SSF56935">
    <property type="entry name" value="Porins"/>
    <property type="match status" value="1"/>
</dbReference>
<dbReference type="Pfam" id="PF00593">
    <property type="entry name" value="TonB_dep_Rec_b-barrel"/>
    <property type="match status" value="1"/>
</dbReference>
<dbReference type="EMBL" id="VOPW01000001">
    <property type="protein sequence ID" value="TXC67241.1"/>
    <property type="molecule type" value="Genomic_DNA"/>
</dbReference>
<dbReference type="InterPro" id="IPR036942">
    <property type="entry name" value="Beta-barrel_TonB_sf"/>
</dbReference>
<dbReference type="InterPro" id="IPR025293">
    <property type="entry name" value="YfiR/HmsC-like"/>
</dbReference>
<dbReference type="InterPro" id="IPR000531">
    <property type="entry name" value="Beta-barrel_TonB"/>
</dbReference>